<dbReference type="GO" id="GO:0000172">
    <property type="term" value="C:ribonuclease MRP complex"/>
    <property type="evidence" value="ECO:0007669"/>
    <property type="project" value="InterPro"/>
</dbReference>
<dbReference type="RefSeq" id="XP_067804368.1">
    <property type="nucleotide sequence ID" value="XM_067945577.1"/>
</dbReference>
<proteinExistence type="predicted"/>
<sequence>MAKRRRDTKRILTLSVGANVKVSNRTLSATTVQLLLKWLGFEHGILRLLLYRNKNQHRSCWYYRLLSSSLQRLGNFLKKYNSNLTGRKWSDLVASDKFSKCYHLALESLLRAAAAVCRILSMRHFVPLMTAILALLSRCSALLRRLPTNLN</sequence>
<dbReference type="EMBL" id="JALLKP010000001">
    <property type="protein sequence ID" value="KAK2197526.1"/>
    <property type="molecule type" value="Genomic_DNA"/>
</dbReference>
<evidence type="ECO:0000259" key="1">
    <source>
        <dbReference type="Pfam" id="PF20945"/>
    </source>
</evidence>
<dbReference type="GO" id="GO:0042134">
    <property type="term" value="F:rRNA primary transcript binding"/>
    <property type="evidence" value="ECO:0007669"/>
    <property type="project" value="InterPro"/>
</dbReference>
<organism evidence="2 3">
    <name type="scientific">Babesia duncani</name>
    <dbReference type="NCBI Taxonomy" id="323732"/>
    <lineage>
        <taxon>Eukaryota</taxon>
        <taxon>Sar</taxon>
        <taxon>Alveolata</taxon>
        <taxon>Apicomplexa</taxon>
        <taxon>Aconoidasida</taxon>
        <taxon>Piroplasmida</taxon>
        <taxon>Babesiidae</taxon>
        <taxon>Babesia</taxon>
    </lineage>
</organism>
<dbReference type="AlphaFoldDB" id="A0AAD9PMY8"/>
<dbReference type="KEGG" id="bdw:94334826"/>
<evidence type="ECO:0000313" key="2">
    <source>
        <dbReference type="EMBL" id="KAK2197526.1"/>
    </source>
</evidence>
<dbReference type="Pfam" id="PF20945">
    <property type="entry name" value="RMP1"/>
    <property type="match status" value="1"/>
</dbReference>
<keyword evidence="3" id="KW-1185">Reference proteome</keyword>
<dbReference type="GeneID" id="94334826"/>
<dbReference type="InterPro" id="IPR047204">
    <property type="entry name" value="RMP1_RBD"/>
</dbReference>
<gene>
    <name evidence="2" type="ORF">BdWA1_000528</name>
</gene>
<reference evidence="2" key="1">
    <citation type="journal article" date="2023" name="Nat. Microbiol.">
        <title>Babesia duncani multi-omics identifies virulence factors and drug targets.</title>
        <authorList>
            <person name="Singh P."/>
            <person name="Lonardi S."/>
            <person name="Liang Q."/>
            <person name="Vydyam P."/>
            <person name="Khabirova E."/>
            <person name="Fang T."/>
            <person name="Gihaz S."/>
            <person name="Thekkiniath J."/>
            <person name="Munshi M."/>
            <person name="Abel S."/>
            <person name="Ciampossin L."/>
            <person name="Batugedara G."/>
            <person name="Gupta M."/>
            <person name="Lu X.M."/>
            <person name="Lenz T."/>
            <person name="Chakravarty S."/>
            <person name="Cornillot E."/>
            <person name="Hu Y."/>
            <person name="Ma W."/>
            <person name="Gonzalez L.M."/>
            <person name="Sanchez S."/>
            <person name="Estrada K."/>
            <person name="Sanchez-Flores A."/>
            <person name="Montero E."/>
            <person name="Harb O.S."/>
            <person name="Le Roch K.G."/>
            <person name="Mamoun C.B."/>
        </authorList>
    </citation>
    <scope>NUCLEOTIDE SEQUENCE</scope>
    <source>
        <strain evidence="2">WA1</strain>
    </source>
</reference>
<protein>
    <recommendedName>
        <fullName evidence="1">RNase MRP protein 1 RNA binding domain-containing protein</fullName>
    </recommendedName>
</protein>
<comment type="caution">
    <text evidence="2">The sequence shown here is derived from an EMBL/GenBank/DDBJ whole genome shotgun (WGS) entry which is preliminary data.</text>
</comment>
<dbReference type="Proteomes" id="UP001214638">
    <property type="component" value="Unassembled WGS sequence"/>
</dbReference>
<name>A0AAD9PMY8_9APIC</name>
<accession>A0AAD9PMY8</accession>
<feature type="domain" description="RNase MRP protein 1 RNA binding" evidence="1">
    <location>
        <begin position="45"/>
        <end position="138"/>
    </location>
</feature>
<evidence type="ECO:0000313" key="3">
    <source>
        <dbReference type="Proteomes" id="UP001214638"/>
    </source>
</evidence>